<evidence type="ECO:0000256" key="9">
    <source>
        <dbReference type="SAM" id="Phobius"/>
    </source>
</evidence>
<dbReference type="GO" id="GO:0031201">
    <property type="term" value="C:SNARE complex"/>
    <property type="evidence" value="ECO:0007669"/>
    <property type="project" value="EnsemblFungi"/>
</dbReference>
<feature type="non-terminal residue" evidence="10">
    <location>
        <position position="1"/>
    </location>
</feature>
<dbReference type="GeneID" id="30963579"/>
<dbReference type="GO" id="GO:0006888">
    <property type="term" value="P:endoplasmic reticulum to Golgi vesicle-mediated transport"/>
    <property type="evidence" value="ECO:0007669"/>
    <property type="project" value="EnsemblFungi"/>
</dbReference>
<sequence>NESLLSQLEAQNDETIDVMTDKVKLLKNLTIKMGTEIKSANLNSLSDTFDKTSSSLKRNFNNLLIVSKNAGISWKSWLIFFILVFGFFFWVWIF</sequence>
<protein>
    <recommendedName>
        <fullName evidence="12">t-SNARE coiled-coil homology domain-containing protein</fullName>
    </recommendedName>
</protein>
<dbReference type="Proteomes" id="UP000095038">
    <property type="component" value="Unassembled WGS sequence"/>
</dbReference>
<gene>
    <name evidence="10" type="ORF">ASCRUDRAFT_26247</name>
</gene>
<dbReference type="AlphaFoldDB" id="A0A1D2VE54"/>
<dbReference type="SUPFAM" id="SSF58038">
    <property type="entry name" value="SNARE fusion complex"/>
    <property type="match status" value="1"/>
</dbReference>
<dbReference type="GO" id="GO:0048280">
    <property type="term" value="P:vesicle fusion with Golgi apparatus"/>
    <property type="evidence" value="ECO:0007669"/>
    <property type="project" value="EnsemblFungi"/>
</dbReference>
<keyword evidence="7 9" id="KW-0472">Membrane</keyword>
<dbReference type="EMBL" id="KV454484">
    <property type="protein sequence ID" value="ODV59747.1"/>
    <property type="molecule type" value="Genomic_DNA"/>
</dbReference>
<keyword evidence="4" id="KW-0653">Protein transport</keyword>
<organism evidence="10 11">
    <name type="scientific">Ascoidea rubescens DSM 1968</name>
    <dbReference type="NCBI Taxonomy" id="1344418"/>
    <lineage>
        <taxon>Eukaryota</taxon>
        <taxon>Fungi</taxon>
        <taxon>Dikarya</taxon>
        <taxon>Ascomycota</taxon>
        <taxon>Saccharomycotina</taxon>
        <taxon>Saccharomycetes</taxon>
        <taxon>Ascoideaceae</taxon>
        <taxon>Ascoidea</taxon>
    </lineage>
</organism>
<keyword evidence="6" id="KW-0333">Golgi apparatus</keyword>
<evidence type="ECO:0000256" key="2">
    <source>
        <dbReference type="ARBA" id="ARBA00022448"/>
    </source>
</evidence>
<dbReference type="GO" id="GO:0005789">
    <property type="term" value="C:endoplasmic reticulum membrane"/>
    <property type="evidence" value="ECO:0007669"/>
    <property type="project" value="EnsemblFungi"/>
</dbReference>
<evidence type="ECO:0000256" key="8">
    <source>
        <dbReference type="ARBA" id="ARBA00046280"/>
    </source>
</evidence>
<name>A0A1D2VE54_9ASCO</name>
<evidence type="ECO:0000256" key="5">
    <source>
        <dbReference type="ARBA" id="ARBA00022989"/>
    </source>
</evidence>
<keyword evidence="5 9" id="KW-1133">Transmembrane helix</keyword>
<evidence type="ECO:0000256" key="4">
    <source>
        <dbReference type="ARBA" id="ARBA00022927"/>
    </source>
</evidence>
<keyword evidence="2" id="KW-0813">Transport</keyword>
<keyword evidence="3 9" id="KW-0812">Transmembrane</keyword>
<dbReference type="PANTHER" id="PTHR12791">
    <property type="entry name" value="GOLGI SNARE BET1-RELATED"/>
    <property type="match status" value="1"/>
</dbReference>
<dbReference type="OrthoDB" id="261831at2759"/>
<dbReference type="RefSeq" id="XP_020046054.1">
    <property type="nucleotide sequence ID" value="XM_020189943.2"/>
</dbReference>
<dbReference type="InterPro" id="IPR039899">
    <property type="entry name" value="BET1_SNARE"/>
</dbReference>
<evidence type="ECO:0000313" key="10">
    <source>
        <dbReference type="EMBL" id="ODV59747.1"/>
    </source>
</evidence>
<dbReference type="GO" id="GO:0006886">
    <property type="term" value="P:intracellular protein transport"/>
    <property type="evidence" value="ECO:0007669"/>
    <property type="project" value="EnsemblFungi"/>
</dbReference>
<evidence type="ECO:0000256" key="1">
    <source>
        <dbReference type="ARBA" id="ARBA00004394"/>
    </source>
</evidence>
<dbReference type="GO" id="GO:0000139">
    <property type="term" value="C:Golgi membrane"/>
    <property type="evidence" value="ECO:0007669"/>
    <property type="project" value="UniProtKB-SubCell"/>
</dbReference>
<reference evidence="11" key="1">
    <citation type="submission" date="2016-05" db="EMBL/GenBank/DDBJ databases">
        <title>Comparative genomics of biotechnologically important yeasts.</title>
        <authorList>
            <consortium name="DOE Joint Genome Institute"/>
            <person name="Riley R."/>
            <person name="Haridas S."/>
            <person name="Wolfe K.H."/>
            <person name="Lopes M.R."/>
            <person name="Hittinger C.T."/>
            <person name="Goker M."/>
            <person name="Salamov A."/>
            <person name="Wisecaver J."/>
            <person name="Long T.M."/>
            <person name="Aerts A.L."/>
            <person name="Barry K."/>
            <person name="Choi C."/>
            <person name="Clum A."/>
            <person name="Coughlan A.Y."/>
            <person name="Deshpande S."/>
            <person name="Douglass A.P."/>
            <person name="Hanson S.J."/>
            <person name="Klenk H.-P."/>
            <person name="Labutti K."/>
            <person name="Lapidus A."/>
            <person name="Lindquist E."/>
            <person name="Lipzen A."/>
            <person name="Meier-Kolthoff J.P."/>
            <person name="Ohm R.A."/>
            <person name="Otillar R.P."/>
            <person name="Pangilinan J."/>
            <person name="Peng Y."/>
            <person name="Rokas A."/>
            <person name="Rosa C.A."/>
            <person name="Scheuner C."/>
            <person name="Sibirny A.A."/>
            <person name="Slot J.C."/>
            <person name="Stielow J.B."/>
            <person name="Sun H."/>
            <person name="Kurtzman C.P."/>
            <person name="Blackwell M."/>
            <person name="Grigoriev I.V."/>
            <person name="Jeffries T.W."/>
        </authorList>
    </citation>
    <scope>NUCLEOTIDE SEQUENCE [LARGE SCALE GENOMIC DNA]</scope>
    <source>
        <strain evidence="11">DSM 1968</strain>
    </source>
</reference>
<evidence type="ECO:0000256" key="6">
    <source>
        <dbReference type="ARBA" id="ARBA00023034"/>
    </source>
</evidence>
<evidence type="ECO:0000313" key="11">
    <source>
        <dbReference type="Proteomes" id="UP000095038"/>
    </source>
</evidence>
<dbReference type="InParanoid" id="A0A1D2VE54"/>
<dbReference type="FunCoup" id="A0A1D2VE54">
    <property type="interactions" value="246"/>
</dbReference>
<dbReference type="STRING" id="1344418.A0A1D2VE54"/>
<feature type="transmembrane region" description="Helical" evidence="9">
    <location>
        <begin position="77"/>
        <end position="93"/>
    </location>
</feature>
<keyword evidence="11" id="KW-1185">Reference proteome</keyword>
<accession>A0A1D2VE54</accession>
<proteinExistence type="predicted"/>
<dbReference type="GO" id="GO:0030134">
    <property type="term" value="C:COPII-coated ER to Golgi transport vesicle"/>
    <property type="evidence" value="ECO:0007669"/>
    <property type="project" value="EnsemblFungi"/>
</dbReference>
<evidence type="ECO:0000256" key="7">
    <source>
        <dbReference type="ARBA" id="ARBA00023136"/>
    </source>
</evidence>
<dbReference type="Gene3D" id="1.20.5.110">
    <property type="match status" value="1"/>
</dbReference>
<evidence type="ECO:0000256" key="3">
    <source>
        <dbReference type="ARBA" id="ARBA00022692"/>
    </source>
</evidence>
<comment type="subcellular location">
    <subcellularLocation>
        <location evidence="8">Endomembrane system</location>
        <topology evidence="8">Single-pass type IV membrane protein</topology>
    </subcellularLocation>
    <subcellularLocation>
        <location evidence="1">Golgi apparatus membrane</location>
    </subcellularLocation>
</comment>
<evidence type="ECO:0008006" key="12">
    <source>
        <dbReference type="Google" id="ProtNLM"/>
    </source>
</evidence>
<dbReference type="CDD" id="cd15853">
    <property type="entry name" value="SNARE_Bet1"/>
    <property type="match status" value="1"/>
</dbReference>
<feature type="non-terminal residue" evidence="10">
    <location>
        <position position="94"/>
    </location>
</feature>
<dbReference type="GO" id="GO:0005484">
    <property type="term" value="F:SNAP receptor activity"/>
    <property type="evidence" value="ECO:0007669"/>
    <property type="project" value="EnsemblFungi"/>
</dbReference>
<dbReference type="GO" id="GO:0006890">
    <property type="term" value="P:retrograde vesicle-mediated transport, Golgi to endoplasmic reticulum"/>
    <property type="evidence" value="ECO:0007669"/>
    <property type="project" value="EnsemblFungi"/>
</dbReference>